<gene>
    <name evidence="6" type="ORF">PEC302110_39950</name>
</gene>
<evidence type="ECO:0000259" key="5">
    <source>
        <dbReference type="PROSITE" id="PS50893"/>
    </source>
</evidence>
<evidence type="ECO:0000256" key="1">
    <source>
        <dbReference type="ARBA" id="ARBA00005417"/>
    </source>
</evidence>
<dbReference type="CDD" id="cd03257">
    <property type="entry name" value="ABC_NikE_OppD_transporters"/>
    <property type="match status" value="2"/>
</dbReference>
<feature type="domain" description="ABC transporter" evidence="5">
    <location>
        <begin position="290"/>
        <end position="536"/>
    </location>
</feature>
<dbReference type="GO" id="GO:0005524">
    <property type="term" value="F:ATP binding"/>
    <property type="evidence" value="ECO:0007669"/>
    <property type="project" value="UniProtKB-KW"/>
</dbReference>
<accession>A0AAN0MN74</accession>
<dbReference type="InterPro" id="IPR027417">
    <property type="entry name" value="P-loop_NTPase"/>
</dbReference>
<comment type="similarity">
    <text evidence="1">Belongs to the ABC transporter superfamily.</text>
</comment>
<name>A0AAN0MN74_9GAMM</name>
<keyword evidence="7" id="KW-1185">Reference proteome</keyword>
<dbReference type="GO" id="GO:0015833">
    <property type="term" value="P:peptide transport"/>
    <property type="evidence" value="ECO:0007669"/>
    <property type="project" value="InterPro"/>
</dbReference>
<dbReference type="InterPro" id="IPR050319">
    <property type="entry name" value="ABC_transp_ATP-bind"/>
</dbReference>
<evidence type="ECO:0000256" key="3">
    <source>
        <dbReference type="ARBA" id="ARBA00022741"/>
    </source>
</evidence>
<keyword evidence="4 6" id="KW-0067">ATP-binding</keyword>
<dbReference type="NCBIfam" id="NF007739">
    <property type="entry name" value="PRK10419.1"/>
    <property type="match status" value="2"/>
</dbReference>
<evidence type="ECO:0000313" key="6">
    <source>
        <dbReference type="EMBL" id="BES86898.1"/>
    </source>
</evidence>
<keyword evidence="3" id="KW-0547">Nucleotide-binding</keyword>
<dbReference type="Pfam" id="PF00005">
    <property type="entry name" value="ABC_tran"/>
    <property type="match status" value="2"/>
</dbReference>
<dbReference type="GO" id="GO:0055085">
    <property type="term" value="P:transmembrane transport"/>
    <property type="evidence" value="ECO:0007669"/>
    <property type="project" value="UniProtKB-ARBA"/>
</dbReference>
<dbReference type="InterPro" id="IPR003593">
    <property type="entry name" value="AAA+_ATPase"/>
</dbReference>
<keyword evidence="2" id="KW-0813">Transport</keyword>
<dbReference type="PANTHER" id="PTHR43776:SF7">
    <property type="entry name" value="D,D-DIPEPTIDE TRANSPORT ATP-BINDING PROTEIN DDPF-RELATED"/>
    <property type="match status" value="1"/>
</dbReference>
<dbReference type="SMART" id="SM00382">
    <property type="entry name" value="AAA"/>
    <property type="match status" value="2"/>
</dbReference>
<evidence type="ECO:0000313" key="7">
    <source>
        <dbReference type="Proteomes" id="UP001377830"/>
    </source>
</evidence>
<reference evidence="7" key="1">
    <citation type="journal article" date="2024" name="Int. J. Syst. Evol. Microbiol.">
        <title>Pectobacterium araliae sp. nov., a pathogen causing bacterial soft rot of Japanese angelica tree in Japan.</title>
        <authorList>
            <person name="Sawada H."/>
            <person name="Someya N."/>
            <person name="Morohoshi T."/>
            <person name="Ono M."/>
            <person name="Satou M."/>
        </authorList>
    </citation>
    <scope>NUCLEOTIDE SEQUENCE [LARGE SCALE GENOMIC DNA]</scope>
    <source>
        <strain evidence="7">MAFF 302110</strain>
    </source>
</reference>
<dbReference type="EMBL" id="AP028908">
    <property type="protein sequence ID" value="BES86898.1"/>
    <property type="molecule type" value="Genomic_DNA"/>
</dbReference>
<dbReference type="Proteomes" id="UP001377830">
    <property type="component" value="Chromosome"/>
</dbReference>
<dbReference type="PROSITE" id="PS00211">
    <property type="entry name" value="ABC_TRANSPORTER_1"/>
    <property type="match status" value="2"/>
</dbReference>
<dbReference type="Pfam" id="PF08352">
    <property type="entry name" value="oligo_HPY"/>
    <property type="match status" value="2"/>
</dbReference>
<dbReference type="RefSeq" id="WP_338659441.1">
    <property type="nucleotide sequence ID" value="NZ_AP028908.1"/>
</dbReference>
<dbReference type="InterPro" id="IPR003439">
    <property type="entry name" value="ABC_transporter-like_ATP-bd"/>
</dbReference>
<dbReference type="GO" id="GO:0016887">
    <property type="term" value="F:ATP hydrolysis activity"/>
    <property type="evidence" value="ECO:0007669"/>
    <property type="project" value="InterPro"/>
</dbReference>
<dbReference type="PROSITE" id="PS50893">
    <property type="entry name" value="ABC_TRANSPORTER_2"/>
    <property type="match status" value="2"/>
</dbReference>
<dbReference type="NCBIfam" id="NF008453">
    <property type="entry name" value="PRK11308.1"/>
    <property type="match status" value="2"/>
</dbReference>
<proteinExistence type="inferred from homology"/>
<dbReference type="KEGG" id="parl:PEC302110_39950"/>
<sequence length="567" mass="62369">MSLSASLQTRAAVPVLALENVTIAYRSDDREQTVVEGVSFHIQPGEVVALVGESGSGKTTTAQAVIGLLAENGRLTRGAIRLNGVDISGWSQKRLDSVRGAQISLIPQDPTSSLNPVQTIGEQVDEILRIHQREDRQTTRQKTLALLERVGLNQPELRAKQYPHELSGGMKQRVLIAIAIALKPALIIADEPTSALDVTVQKRILDLLDELRRENGTAVLFVTHDLGVAAERADRLLVFQNGYIQEQGPTLEVLSAPSSHYARTLLANVPSLNPTPRPQRANTSASDIIVSVENLVQTFPLSGRKGEHFRAVDDISFSVARGTTHAIVGESGSGKTTTARSLLGFHYPNAGRILIDGTDITHLKGEALRQFRQKIQLVYQNPFGSLDPSQRLYDIVEEPLRNFNRHTASQRERKIHEMFERVALPVALLSRKPRELSGGQRQRVAIARALVLEPQVLVLDEAVSALDVTVQAQILRLLAELQESLGLTYLFISHDLAVVRQIADTVSVLYHGKQLESGPVEQIFAQPEHHYTRELIEAIPGQQHPAFARSHQPSIHTESTFALNQGL</sequence>
<organism evidence="6 7">
    <name type="scientific">Pectobacterium araliae</name>
    <dbReference type="NCBI Taxonomy" id="3073862"/>
    <lineage>
        <taxon>Bacteria</taxon>
        <taxon>Pseudomonadati</taxon>
        <taxon>Pseudomonadota</taxon>
        <taxon>Gammaproteobacteria</taxon>
        <taxon>Enterobacterales</taxon>
        <taxon>Pectobacteriaceae</taxon>
        <taxon>Pectobacterium</taxon>
    </lineage>
</organism>
<dbReference type="PANTHER" id="PTHR43776">
    <property type="entry name" value="TRANSPORT ATP-BINDING PROTEIN"/>
    <property type="match status" value="1"/>
</dbReference>
<evidence type="ECO:0000256" key="2">
    <source>
        <dbReference type="ARBA" id="ARBA00022448"/>
    </source>
</evidence>
<dbReference type="AlphaFoldDB" id="A0AAN0MN74"/>
<dbReference type="InterPro" id="IPR017871">
    <property type="entry name" value="ABC_transporter-like_CS"/>
</dbReference>
<dbReference type="FunFam" id="3.40.50.300:FF:000016">
    <property type="entry name" value="Oligopeptide ABC transporter ATP-binding component"/>
    <property type="match status" value="1"/>
</dbReference>
<dbReference type="SUPFAM" id="SSF52540">
    <property type="entry name" value="P-loop containing nucleoside triphosphate hydrolases"/>
    <property type="match status" value="2"/>
</dbReference>
<protein>
    <submittedName>
        <fullName evidence="6">ABC transporter ATP-binding protein</fullName>
    </submittedName>
</protein>
<dbReference type="InterPro" id="IPR013563">
    <property type="entry name" value="Oligopep_ABC_C"/>
</dbReference>
<dbReference type="Gene3D" id="3.40.50.300">
    <property type="entry name" value="P-loop containing nucleotide triphosphate hydrolases"/>
    <property type="match status" value="2"/>
</dbReference>
<evidence type="ECO:0000256" key="4">
    <source>
        <dbReference type="ARBA" id="ARBA00022840"/>
    </source>
</evidence>
<feature type="domain" description="ABC transporter" evidence="5">
    <location>
        <begin position="16"/>
        <end position="266"/>
    </location>
</feature>